<comment type="caution">
    <text evidence="1">The sequence shown here is derived from an EMBL/GenBank/DDBJ whole genome shotgun (WGS) entry which is preliminary data.</text>
</comment>
<gene>
    <name evidence="1" type="ORF">AK830_g7482</name>
</gene>
<keyword evidence="2" id="KW-1185">Reference proteome</keyword>
<name>A0A0P7BEM1_9HYPO</name>
<evidence type="ECO:0000313" key="2">
    <source>
        <dbReference type="Proteomes" id="UP000050424"/>
    </source>
</evidence>
<reference evidence="1 2" key="1">
    <citation type="submission" date="2015-09" db="EMBL/GenBank/DDBJ databases">
        <title>Draft genome of a European isolate of the apple canker pathogen Neonectria ditissima.</title>
        <authorList>
            <person name="Gomez-Cortecero A."/>
            <person name="Harrison R.J."/>
            <person name="Armitage A.D."/>
        </authorList>
    </citation>
    <scope>NUCLEOTIDE SEQUENCE [LARGE SCALE GENOMIC DNA]</scope>
    <source>
        <strain evidence="1 2">R09/05</strain>
    </source>
</reference>
<sequence length="222" mass="25406">MDDQVQRLMEKVWRRYEETPQDQRLCKSTLSQIIVAQLNARAPWKSPPPAIFVPMDGFHLTRAALSAMPEPETAHARRGAAFTFDAPKFLELARALRASPVAAAVLAPSFDHAVKDPRDDDIAVLPHHRVVVLEGNYLALDRDVWREAAALMDELWFVEVGFETARRRLRERHVRAGIVKDIEEGDRRALENDLVNGEDILQHRLKVDEVIHSSEDQEWVHE</sequence>
<dbReference type="PANTHER" id="PTHR10285">
    <property type="entry name" value="URIDINE KINASE"/>
    <property type="match status" value="1"/>
</dbReference>
<dbReference type="OrthoDB" id="6362633at2759"/>
<dbReference type="Proteomes" id="UP000050424">
    <property type="component" value="Unassembled WGS sequence"/>
</dbReference>
<dbReference type="EMBL" id="LKCW01000117">
    <property type="protein sequence ID" value="KPM39038.1"/>
    <property type="molecule type" value="Genomic_DNA"/>
</dbReference>
<organism evidence="1 2">
    <name type="scientific">Neonectria ditissima</name>
    <dbReference type="NCBI Taxonomy" id="78410"/>
    <lineage>
        <taxon>Eukaryota</taxon>
        <taxon>Fungi</taxon>
        <taxon>Dikarya</taxon>
        <taxon>Ascomycota</taxon>
        <taxon>Pezizomycotina</taxon>
        <taxon>Sordariomycetes</taxon>
        <taxon>Hypocreomycetidae</taxon>
        <taxon>Hypocreales</taxon>
        <taxon>Nectriaceae</taxon>
        <taxon>Neonectria</taxon>
    </lineage>
</organism>
<dbReference type="Gene3D" id="3.40.50.300">
    <property type="entry name" value="P-loop containing nucleotide triphosphate hydrolases"/>
    <property type="match status" value="1"/>
</dbReference>
<dbReference type="AlphaFoldDB" id="A0A0P7BEM1"/>
<dbReference type="STRING" id="78410.A0A0P7BEM1"/>
<evidence type="ECO:0000313" key="1">
    <source>
        <dbReference type="EMBL" id="KPM39038.1"/>
    </source>
</evidence>
<proteinExistence type="predicted"/>
<accession>A0A0P7BEM1</accession>
<dbReference type="SUPFAM" id="SSF52540">
    <property type="entry name" value="P-loop containing nucleoside triphosphate hydrolases"/>
    <property type="match status" value="1"/>
</dbReference>
<dbReference type="InterPro" id="IPR027417">
    <property type="entry name" value="P-loop_NTPase"/>
</dbReference>
<protein>
    <recommendedName>
        <fullName evidence="3">Phosphoribulokinase/uridine kinase domain-containing protein</fullName>
    </recommendedName>
</protein>
<evidence type="ECO:0008006" key="3">
    <source>
        <dbReference type="Google" id="ProtNLM"/>
    </source>
</evidence>